<dbReference type="EMBL" id="VIIS01001513">
    <property type="protein sequence ID" value="KAF0297115.1"/>
    <property type="molecule type" value="Genomic_DNA"/>
</dbReference>
<organism evidence="1 2">
    <name type="scientific">Amphibalanus amphitrite</name>
    <name type="common">Striped barnacle</name>
    <name type="synonym">Balanus amphitrite</name>
    <dbReference type="NCBI Taxonomy" id="1232801"/>
    <lineage>
        <taxon>Eukaryota</taxon>
        <taxon>Metazoa</taxon>
        <taxon>Ecdysozoa</taxon>
        <taxon>Arthropoda</taxon>
        <taxon>Crustacea</taxon>
        <taxon>Multicrustacea</taxon>
        <taxon>Cirripedia</taxon>
        <taxon>Thoracica</taxon>
        <taxon>Thoracicalcarea</taxon>
        <taxon>Balanomorpha</taxon>
        <taxon>Balanoidea</taxon>
        <taxon>Balanidae</taxon>
        <taxon>Amphibalaninae</taxon>
        <taxon>Amphibalanus</taxon>
    </lineage>
</organism>
<comment type="caution">
    <text evidence="1">The sequence shown here is derived from an EMBL/GenBank/DDBJ whole genome shotgun (WGS) entry which is preliminary data.</text>
</comment>
<proteinExistence type="predicted"/>
<name>A0A6A4VSK2_AMPAM</name>
<dbReference type="OrthoDB" id="6378809at2759"/>
<dbReference type="Proteomes" id="UP000440578">
    <property type="component" value="Unassembled WGS sequence"/>
</dbReference>
<evidence type="ECO:0000313" key="2">
    <source>
        <dbReference type="Proteomes" id="UP000440578"/>
    </source>
</evidence>
<gene>
    <name evidence="1" type="ORF">FJT64_005438</name>
</gene>
<evidence type="ECO:0000313" key="1">
    <source>
        <dbReference type="EMBL" id="KAF0297115.1"/>
    </source>
</evidence>
<reference evidence="1 2" key="1">
    <citation type="submission" date="2019-07" db="EMBL/GenBank/DDBJ databases">
        <title>Draft genome assembly of a fouling barnacle, Amphibalanus amphitrite (Darwin, 1854): The first reference genome for Thecostraca.</title>
        <authorList>
            <person name="Kim W."/>
        </authorList>
    </citation>
    <scope>NUCLEOTIDE SEQUENCE [LARGE SCALE GENOMIC DNA]</scope>
    <source>
        <strain evidence="1">SNU_AA5</strain>
        <tissue evidence="1">Soma without cirri and trophi</tissue>
    </source>
</reference>
<protein>
    <submittedName>
        <fullName evidence="1">Uncharacterized protein</fullName>
    </submittedName>
</protein>
<keyword evidence="2" id="KW-1185">Reference proteome</keyword>
<sequence>MEEQIARLTALLVQQSEMAAQGQREASQRNEQLATMLERVLVQDRPPAPAPRGDTLVPSESAAAVASAPARLPAGAVTAPFLVSSASLKEFGTWRQKLKDYRLLTRLDSLSVGEQRAAVMSLLDDDWARTVRYTIPIPQDADIESTLDAMEAHLRGQRSVMLDRREFYSRVKCRNSWLDSFAEVSELRDGLHELGRMVEYLRDSPKRLAAFSAKDGATALRPLCPTRWTCRDAAERSFSLLRRIKTWLRTTMSQRRLNATAVCAAYPDEVESADVAQLARVFISQKPVRGQRFMV</sequence>
<accession>A0A6A4VSK2</accession>
<dbReference type="AlphaFoldDB" id="A0A6A4VSK2"/>